<feature type="domain" description="Peptidase S49" evidence="7">
    <location>
        <begin position="116"/>
        <end position="258"/>
    </location>
</feature>
<dbReference type="Pfam" id="PF01343">
    <property type="entry name" value="Peptidase_S49"/>
    <property type="match status" value="2"/>
</dbReference>
<feature type="domain" description="Peptidase S49" evidence="7">
    <location>
        <begin position="370"/>
        <end position="517"/>
    </location>
</feature>
<evidence type="ECO:0000256" key="1">
    <source>
        <dbReference type="ARBA" id="ARBA00008683"/>
    </source>
</evidence>
<dbReference type="GO" id="GO:0006465">
    <property type="term" value="P:signal peptide processing"/>
    <property type="evidence" value="ECO:0007669"/>
    <property type="project" value="InterPro"/>
</dbReference>
<dbReference type="InterPro" id="IPR029045">
    <property type="entry name" value="ClpP/crotonase-like_dom_sf"/>
</dbReference>
<dbReference type="InterPro" id="IPR047217">
    <property type="entry name" value="S49_SppA_67K_type_N"/>
</dbReference>
<dbReference type="EMBL" id="LMBR01000216">
    <property type="protein sequence ID" value="KUL20849.1"/>
    <property type="molecule type" value="Genomic_DNA"/>
</dbReference>
<name>A0A101J618_CHLLI</name>
<keyword evidence="3" id="KW-0378">Hydrolase</keyword>
<dbReference type="GO" id="GO:0016020">
    <property type="term" value="C:membrane"/>
    <property type="evidence" value="ECO:0007669"/>
    <property type="project" value="InterPro"/>
</dbReference>
<evidence type="ECO:0000313" key="8">
    <source>
        <dbReference type="EMBL" id="KUL20849.1"/>
    </source>
</evidence>
<accession>A0A101J618</accession>
<comment type="similarity">
    <text evidence="1">Belongs to the peptidase S49 family.</text>
</comment>
<dbReference type="PANTHER" id="PTHR33209:SF1">
    <property type="entry name" value="PEPTIDASE S49 DOMAIN-CONTAINING PROTEIN"/>
    <property type="match status" value="1"/>
</dbReference>
<reference evidence="8 9" key="1">
    <citation type="submission" date="2015-10" db="EMBL/GenBank/DDBJ databases">
        <title>Draft Genome Sequence of Chlorobium limicola strain Frasassi Growing under Artificial Lighting in the Frasassi Cave System.</title>
        <authorList>
            <person name="Mansor M."/>
            <person name="Macalady J."/>
        </authorList>
    </citation>
    <scope>NUCLEOTIDE SEQUENCE [LARGE SCALE GENOMIC DNA]</scope>
    <source>
        <strain evidence="8 9">Frasassi</strain>
    </source>
</reference>
<dbReference type="PIRSF" id="PIRSF001217">
    <property type="entry name" value="Protease_4_SppA"/>
    <property type="match status" value="1"/>
</dbReference>
<dbReference type="PANTHER" id="PTHR33209">
    <property type="entry name" value="PROTEASE 4"/>
    <property type="match status" value="1"/>
</dbReference>
<proteinExistence type="inferred from homology"/>
<comment type="caution">
    <text evidence="8">The sequence shown here is derived from an EMBL/GenBank/DDBJ whole genome shotgun (WGS) entry which is preliminary data.</text>
</comment>
<dbReference type="Gene3D" id="3.90.226.10">
    <property type="entry name" value="2-enoyl-CoA Hydratase, Chain A, domain 1"/>
    <property type="match status" value="3"/>
</dbReference>
<keyword evidence="6" id="KW-0812">Transmembrane</keyword>
<dbReference type="OrthoDB" id="9764363at2"/>
<evidence type="ECO:0000256" key="2">
    <source>
        <dbReference type="ARBA" id="ARBA00022670"/>
    </source>
</evidence>
<organism evidence="8 9">
    <name type="scientific">Chlorobium limicola</name>
    <dbReference type="NCBI Taxonomy" id="1092"/>
    <lineage>
        <taxon>Bacteria</taxon>
        <taxon>Pseudomonadati</taxon>
        <taxon>Chlorobiota</taxon>
        <taxon>Chlorobiia</taxon>
        <taxon>Chlorobiales</taxon>
        <taxon>Chlorobiaceae</taxon>
        <taxon>Chlorobium/Pelodictyon group</taxon>
        <taxon>Chlorobium</taxon>
    </lineage>
</organism>
<evidence type="ECO:0000256" key="6">
    <source>
        <dbReference type="SAM" id="Phobius"/>
    </source>
</evidence>
<dbReference type="GO" id="GO:0008236">
    <property type="term" value="F:serine-type peptidase activity"/>
    <property type="evidence" value="ECO:0007669"/>
    <property type="project" value="UniProtKB-KW"/>
</dbReference>
<evidence type="ECO:0000256" key="5">
    <source>
        <dbReference type="PIRSR" id="PIRSR001217-1"/>
    </source>
</evidence>
<dbReference type="RefSeq" id="WP_059139470.1">
    <property type="nucleotide sequence ID" value="NZ_LMBR01000216.1"/>
</dbReference>
<feature type="transmembrane region" description="Helical" evidence="6">
    <location>
        <begin position="12"/>
        <end position="29"/>
    </location>
</feature>
<keyword evidence="4" id="KW-0720">Serine protease</keyword>
<dbReference type="Proteomes" id="UP000053937">
    <property type="component" value="Unassembled WGS sequence"/>
</dbReference>
<protein>
    <submittedName>
        <fullName evidence="8">Signal peptide peptidase SppA</fullName>
    </submittedName>
</protein>
<feature type="active site" description="Proton donor/acceptor" evidence="5">
    <location>
        <position position="181"/>
    </location>
</feature>
<dbReference type="InterPro" id="IPR047272">
    <property type="entry name" value="S49_SppA_C"/>
</dbReference>
<dbReference type="AlphaFoldDB" id="A0A101J618"/>
<evidence type="ECO:0000313" key="9">
    <source>
        <dbReference type="Proteomes" id="UP000053937"/>
    </source>
</evidence>
<evidence type="ECO:0000256" key="3">
    <source>
        <dbReference type="ARBA" id="ARBA00022801"/>
    </source>
</evidence>
<dbReference type="CDD" id="cd07018">
    <property type="entry name" value="S49_SppA_67K_type"/>
    <property type="match status" value="1"/>
</dbReference>
<keyword evidence="6" id="KW-0472">Membrane</keyword>
<evidence type="ECO:0000259" key="7">
    <source>
        <dbReference type="Pfam" id="PF01343"/>
    </source>
</evidence>
<keyword evidence="6" id="KW-1133">Transmembrane helix</keyword>
<dbReference type="InterPro" id="IPR004634">
    <property type="entry name" value="Pept_S49_pIV"/>
</dbReference>
<dbReference type="Gene3D" id="6.20.330.10">
    <property type="match status" value="1"/>
</dbReference>
<dbReference type="SUPFAM" id="SSF52096">
    <property type="entry name" value="ClpP/crotonase"/>
    <property type="match status" value="2"/>
</dbReference>
<gene>
    <name evidence="8" type="ORF">ASB62_08500</name>
</gene>
<keyword evidence="2" id="KW-0645">Protease</keyword>
<sequence length="597" mass="64869">MKGKSCLRTGCFVFVLVPVIIAVLFFAFFRSSHDLPDRFVLRVPLGGSLEERIVESSPVPYLMQDESLSFQDLLFMFNQAAGDKRIDTVLLEIGGVRTSPAKITELRQAIEKVRAGGRKVIAYLHSAEDSDYLLASACDSVVVERGGYLLLDGLKAESLYYTTPLGRIGVTFQAAQWKEYKSGVEPYTRTAASPEYIEQINALLDDVYADYIGYVSKRRGISRDSLESVINNVALVPAAKAVKLGLADGVATIWELKRSIARRISGKEPEENDRLFVQADRYRETLDWPVKASGSEAVAVITLSGPIVRSVGSSAMSVDEGTDVGMLRRSLDAALADKEVKALVLRIDSPGGDALASSDMLQMLDSAAVKKPLVVSMSGIAASGGYMAALAGREVYAMPLTVTGSIGVYALKPDISELARKAGLGRDVVTRGRFADANTVFKPLEGEAYEKFISASGDIYLDFIGKVAASRKMSVAAVDSVAGGRVWTGRQAKQKGLVDHAGGLFAAVRAAQRLAGMDKSKQPRILLYPEQKSWFQMLLEGNPEGIVGSLERMAMRRVLHEVAPQSPYSAMLRMHEMLMRSGEVEMLAAMPCEIIIR</sequence>
<dbReference type="CDD" id="cd07023">
    <property type="entry name" value="S49_Sppa_N_C"/>
    <property type="match status" value="1"/>
</dbReference>
<dbReference type="InterPro" id="IPR002142">
    <property type="entry name" value="Peptidase_S49"/>
</dbReference>
<feature type="active site" description="Nucleophile" evidence="5">
    <location>
        <position position="383"/>
    </location>
</feature>
<keyword evidence="9" id="KW-1185">Reference proteome</keyword>
<evidence type="ECO:0000256" key="4">
    <source>
        <dbReference type="ARBA" id="ARBA00022825"/>
    </source>
</evidence>